<dbReference type="PANTHER" id="PTHR11439">
    <property type="entry name" value="GAG-POL-RELATED RETROTRANSPOSON"/>
    <property type="match status" value="1"/>
</dbReference>
<gene>
    <name evidence="1" type="ORF">MCHLO_03549</name>
</gene>
<dbReference type="EMBL" id="DF842036">
    <property type="protein sequence ID" value="GAT46002.1"/>
    <property type="molecule type" value="Genomic_DNA"/>
</dbReference>
<accession>A0ABQ0L4T6</accession>
<dbReference type="CDD" id="cd09272">
    <property type="entry name" value="RNase_HI_RT_Ty1"/>
    <property type="match status" value="1"/>
</dbReference>
<evidence type="ECO:0000313" key="2">
    <source>
        <dbReference type="Proteomes" id="UP000815677"/>
    </source>
</evidence>
<dbReference type="Proteomes" id="UP000815677">
    <property type="component" value="Unassembled WGS sequence"/>
</dbReference>
<reference evidence="1" key="1">
    <citation type="submission" date="2014-09" db="EMBL/GenBank/DDBJ databases">
        <title>Genome sequence of the luminous mushroom Mycena chlorophos for searching fungal bioluminescence genes.</title>
        <authorList>
            <person name="Tanaka Y."/>
            <person name="Kasuga D."/>
            <person name="Oba Y."/>
            <person name="Hase S."/>
            <person name="Sato K."/>
            <person name="Oba Y."/>
            <person name="Sakakibara Y."/>
        </authorList>
    </citation>
    <scope>NUCLEOTIDE SEQUENCE</scope>
</reference>
<protein>
    <submittedName>
        <fullName evidence="1">Uncharacterized protein</fullName>
    </submittedName>
</protein>
<evidence type="ECO:0000313" key="1">
    <source>
        <dbReference type="EMBL" id="GAT46002.1"/>
    </source>
</evidence>
<sequence length="286" mass="32173">MEVRRDRKRRTLTLTQSTYVDALMEKFGMTDAKPISVPLAPDQNLSVEQCPTDDATKLQMKKLPYRELIGALVWLSTATRPDLAFTVAVLSRFVSNPGRAHWDAAKRTLQYLKGTRTLGLTFGGSETKFGLNIFADADGMSMENRKAISGYVFTLNGAAISWSSRQQEITALSMTEAEYISITYCAKEALWFRKFIGELFGPIHTPLTIYNDNQSAIALAYAELGQFHARTKHIDVRYHFIRDHIQAETLKLVYCPTTEMLADIFTKPLASFKFKPLREGLGLISA</sequence>
<keyword evidence="2" id="KW-1185">Reference proteome</keyword>
<organism evidence="1 2">
    <name type="scientific">Mycena chlorophos</name>
    <name type="common">Agaric fungus</name>
    <name type="synonym">Agaricus chlorophos</name>
    <dbReference type="NCBI Taxonomy" id="658473"/>
    <lineage>
        <taxon>Eukaryota</taxon>
        <taxon>Fungi</taxon>
        <taxon>Dikarya</taxon>
        <taxon>Basidiomycota</taxon>
        <taxon>Agaricomycotina</taxon>
        <taxon>Agaricomycetes</taxon>
        <taxon>Agaricomycetidae</taxon>
        <taxon>Agaricales</taxon>
        <taxon>Marasmiineae</taxon>
        <taxon>Mycenaceae</taxon>
        <taxon>Mycena</taxon>
    </lineage>
</organism>
<name>A0ABQ0L4T6_MYCCL</name>
<proteinExistence type="predicted"/>
<dbReference type="PANTHER" id="PTHR11439:SF483">
    <property type="entry name" value="PEPTIDE SYNTHASE GLIP-LIKE, PUTATIVE (AFU_ORTHOLOGUE AFUA_3G12920)-RELATED"/>
    <property type="match status" value="1"/>
</dbReference>